<evidence type="ECO:0000313" key="2">
    <source>
        <dbReference type="EMBL" id="MFD1520858.1"/>
    </source>
</evidence>
<sequence length="59" mass="6683">MSPNIYVVASPSMSMSVSETVVVERRRTAHGFHLVMTLLTGGAWGLFVWLPLVLIRRRR</sequence>
<name>A0ABW4F024_9PSEU</name>
<evidence type="ECO:0000313" key="3">
    <source>
        <dbReference type="Proteomes" id="UP001597114"/>
    </source>
</evidence>
<evidence type="ECO:0000256" key="1">
    <source>
        <dbReference type="SAM" id="Phobius"/>
    </source>
</evidence>
<gene>
    <name evidence="2" type="ORF">ACFSJD_25405</name>
</gene>
<organism evidence="2 3">
    <name type="scientific">Pseudonocardia yunnanensis</name>
    <dbReference type="NCBI Taxonomy" id="58107"/>
    <lineage>
        <taxon>Bacteria</taxon>
        <taxon>Bacillati</taxon>
        <taxon>Actinomycetota</taxon>
        <taxon>Actinomycetes</taxon>
        <taxon>Pseudonocardiales</taxon>
        <taxon>Pseudonocardiaceae</taxon>
        <taxon>Pseudonocardia</taxon>
    </lineage>
</organism>
<feature type="transmembrane region" description="Helical" evidence="1">
    <location>
        <begin position="32"/>
        <end position="55"/>
    </location>
</feature>
<protein>
    <submittedName>
        <fullName evidence="2">Uncharacterized protein</fullName>
    </submittedName>
</protein>
<dbReference type="EMBL" id="JBHUCO010000030">
    <property type="protein sequence ID" value="MFD1520858.1"/>
    <property type="molecule type" value="Genomic_DNA"/>
</dbReference>
<dbReference type="Proteomes" id="UP001597114">
    <property type="component" value="Unassembled WGS sequence"/>
</dbReference>
<keyword evidence="1" id="KW-1133">Transmembrane helix</keyword>
<proteinExistence type="predicted"/>
<reference evidence="3" key="1">
    <citation type="journal article" date="2019" name="Int. J. Syst. Evol. Microbiol.">
        <title>The Global Catalogue of Microorganisms (GCM) 10K type strain sequencing project: providing services to taxonomists for standard genome sequencing and annotation.</title>
        <authorList>
            <consortium name="The Broad Institute Genomics Platform"/>
            <consortium name="The Broad Institute Genome Sequencing Center for Infectious Disease"/>
            <person name="Wu L."/>
            <person name="Ma J."/>
        </authorList>
    </citation>
    <scope>NUCLEOTIDE SEQUENCE [LARGE SCALE GENOMIC DNA]</scope>
    <source>
        <strain evidence="3">CCM 7043</strain>
    </source>
</reference>
<accession>A0ABW4F024</accession>
<keyword evidence="1" id="KW-0812">Transmembrane</keyword>
<keyword evidence="3" id="KW-1185">Reference proteome</keyword>
<comment type="caution">
    <text evidence="2">The sequence shown here is derived from an EMBL/GenBank/DDBJ whole genome shotgun (WGS) entry which is preliminary data.</text>
</comment>
<keyword evidence="1" id="KW-0472">Membrane</keyword>
<dbReference type="RefSeq" id="WP_344724334.1">
    <property type="nucleotide sequence ID" value="NZ_BAAAUS010000024.1"/>
</dbReference>